<dbReference type="Pfam" id="PF02737">
    <property type="entry name" value="3HCDH_N"/>
    <property type="match status" value="1"/>
</dbReference>
<dbReference type="InterPro" id="IPR013328">
    <property type="entry name" value="6PGD_dom2"/>
</dbReference>
<comment type="caution">
    <text evidence="6">The sequence shown here is derived from an EMBL/GenBank/DDBJ whole genome shotgun (WGS) entry which is preliminary data.</text>
</comment>
<protein>
    <submittedName>
        <fullName evidence="6">3-hydroxybutyryl-CoA dehydrogenase</fullName>
        <ecNumber evidence="6">1.1.1.157</ecNumber>
    </submittedName>
</protein>
<organism evidence="6 7">
    <name type="scientific">Trueperella abortisuis</name>
    <dbReference type="NCBI Taxonomy" id="445930"/>
    <lineage>
        <taxon>Bacteria</taxon>
        <taxon>Bacillati</taxon>
        <taxon>Actinomycetota</taxon>
        <taxon>Actinomycetes</taxon>
        <taxon>Actinomycetales</taxon>
        <taxon>Actinomycetaceae</taxon>
        <taxon>Trueperella</taxon>
    </lineage>
</organism>
<sequence length="301" mass="33195">MTEEFTFNKVAILGAGVLGSQMAFQAAWHGKTVYLYDPFPTAIAKLPKRWGSLRKGYQADLRDYTPERFDDAMARIIPTSDVTLAVSGADIVLEAVPESLDVKRETWHAVSEILPERALLATNTSQLLPSEIALATGHKDHFVAMHYANRIWAHPLTEIMGSADTDPRYIKAAIQFAEETGTYPFFINKEIRGGLFNTLNFPWIYAAASLYMRGVGDPAEIDEAWVIGTGGQLGPFAILDGIGFRLGAYLAKMDSRPEVREFGEKLNEAAYAGVSGVADGQGFYLYDNMGRNLGPNPYWTV</sequence>
<feature type="domain" description="3-hydroxyacyl-CoA dehydrogenase C-terminal" evidence="4">
    <location>
        <begin position="196"/>
        <end position="286"/>
    </location>
</feature>
<dbReference type="InterPro" id="IPR008927">
    <property type="entry name" value="6-PGluconate_DH-like_C_sf"/>
</dbReference>
<comment type="similarity">
    <text evidence="2">Belongs to the 3-hydroxyacyl-CoA dehydrogenase family.</text>
</comment>
<dbReference type="PIRSF" id="PIRSF000105">
    <property type="entry name" value="HCDH"/>
    <property type="match status" value="1"/>
</dbReference>
<reference evidence="6 7" key="1">
    <citation type="submission" date="2023-07" db="EMBL/GenBank/DDBJ databases">
        <title>Sequencing the genomes of 1000 actinobacteria strains.</title>
        <authorList>
            <person name="Klenk H.-P."/>
        </authorList>
    </citation>
    <scope>NUCLEOTIDE SEQUENCE [LARGE SCALE GENOMIC DNA]</scope>
    <source>
        <strain evidence="6 7">DSM 19515</strain>
    </source>
</reference>
<dbReference type="EMBL" id="JAUSQL010000001">
    <property type="protein sequence ID" value="MDP9831421.1"/>
    <property type="molecule type" value="Genomic_DNA"/>
</dbReference>
<evidence type="ECO:0000256" key="3">
    <source>
        <dbReference type="ARBA" id="ARBA00023002"/>
    </source>
</evidence>
<evidence type="ECO:0000313" key="7">
    <source>
        <dbReference type="Proteomes" id="UP001230145"/>
    </source>
</evidence>
<evidence type="ECO:0000313" key="6">
    <source>
        <dbReference type="EMBL" id="MDP9831421.1"/>
    </source>
</evidence>
<dbReference type="InterPro" id="IPR006108">
    <property type="entry name" value="3HC_DH_C"/>
</dbReference>
<dbReference type="Gene3D" id="1.10.1040.10">
    <property type="entry name" value="N-(1-d-carboxylethyl)-l-norvaline Dehydrogenase, domain 2"/>
    <property type="match status" value="1"/>
</dbReference>
<comment type="pathway">
    <text evidence="1">Lipid metabolism; butanoate metabolism.</text>
</comment>
<evidence type="ECO:0000259" key="5">
    <source>
        <dbReference type="Pfam" id="PF02737"/>
    </source>
</evidence>
<keyword evidence="7" id="KW-1185">Reference proteome</keyword>
<dbReference type="PANTHER" id="PTHR48075:SF5">
    <property type="entry name" value="3-HYDROXYBUTYRYL-COA DEHYDROGENASE"/>
    <property type="match status" value="1"/>
</dbReference>
<dbReference type="EC" id="1.1.1.157" evidence="6"/>
<gene>
    <name evidence="6" type="ORF">J2S45_000100</name>
</gene>
<dbReference type="SUPFAM" id="SSF51735">
    <property type="entry name" value="NAD(P)-binding Rossmann-fold domains"/>
    <property type="match status" value="1"/>
</dbReference>
<dbReference type="SUPFAM" id="SSF48179">
    <property type="entry name" value="6-phosphogluconate dehydrogenase C-terminal domain-like"/>
    <property type="match status" value="1"/>
</dbReference>
<dbReference type="Pfam" id="PF00725">
    <property type="entry name" value="3HCDH"/>
    <property type="match status" value="1"/>
</dbReference>
<keyword evidence="3 6" id="KW-0560">Oxidoreductase</keyword>
<evidence type="ECO:0000259" key="4">
    <source>
        <dbReference type="Pfam" id="PF00725"/>
    </source>
</evidence>
<dbReference type="Proteomes" id="UP001230145">
    <property type="component" value="Unassembled WGS sequence"/>
</dbReference>
<evidence type="ECO:0000256" key="2">
    <source>
        <dbReference type="ARBA" id="ARBA00009463"/>
    </source>
</evidence>
<dbReference type="InterPro" id="IPR022694">
    <property type="entry name" value="3-OHacyl-CoA_DH"/>
</dbReference>
<evidence type="ECO:0000256" key="1">
    <source>
        <dbReference type="ARBA" id="ARBA00005086"/>
    </source>
</evidence>
<name>A0ABT9PG03_9ACTO</name>
<dbReference type="InterPro" id="IPR006176">
    <property type="entry name" value="3-OHacyl-CoA_DH_NAD-bd"/>
</dbReference>
<dbReference type="PANTHER" id="PTHR48075">
    <property type="entry name" value="3-HYDROXYACYL-COA DEHYDROGENASE FAMILY PROTEIN"/>
    <property type="match status" value="1"/>
</dbReference>
<accession>A0ABT9PG03</accession>
<dbReference type="GO" id="GO:0008691">
    <property type="term" value="F:3-hydroxybutyryl-CoA dehydrogenase activity"/>
    <property type="evidence" value="ECO:0007669"/>
    <property type="project" value="UniProtKB-EC"/>
</dbReference>
<dbReference type="RefSeq" id="WP_296931834.1">
    <property type="nucleotide sequence ID" value="NZ_CP133407.1"/>
</dbReference>
<proteinExistence type="inferred from homology"/>
<dbReference type="Gene3D" id="3.40.50.720">
    <property type="entry name" value="NAD(P)-binding Rossmann-like Domain"/>
    <property type="match status" value="1"/>
</dbReference>
<feature type="domain" description="3-hydroxyacyl-CoA dehydrogenase NAD binding" evidence="5">
    <location>
        <begin position="9"/>
        <end position="187"/>
    </location>
</feature>
<dbReference type="InterPro" id="IPR036291">
    <property type="entry name" value="NAD(P)-bd_dom_sf"/>
</dbReference>